<accession>A0A6S6SIB9</accession>
<dbReference type="AlphaFoldDB" id="A0A6S6SIB9"/>
<gene>
    <name evidence="1" type="ORF">HELGO_WM38496</name>
</gene>
<dbReference type="InterPro" id="IPR041492">
    <property type="entry name" value="HAD_2"/>
</dbReference>
<dbReference type="EMBL" id="CACVAR010000170">
    <property type="protein sequence ID" value="CAA6808177.1"/>
    <property type="molecule type" value="Genomic_DNA"/>
</dbReference>
<reference evidence="1" key="1">
    <citation type="submission" date="2020-01" db="EMBL/GenBank/DDBJ databases">
        <authorList>
            <person name="Meier V. D."/>
            <person name="Meier V D."/>
        </authorList>
    </citation>
    <scope>NUCLEOTIDE SEQUENCE</scope>
    <source>
        <strain evidence="1">HLG_WM_MAG_03</strain>
    </source>
</reference>
<dbReference type="InterPro" id="IPR023198">
    <property type="entry name" value="PGP-like_dom2"/>
</dbReference>
<organism evidence="1">
    <name type="scientific">uncultured Sulfurovum sp</name>
    <dbReference type="NCBI Taxonomy" id="269237"/>
    <lineage>
        <taxon>Bacteria</taxon>
        <taxon>Pseudomonadati</taxon>
        <taxon>Campylobacterota</taxon>
        <taxon>Epsilonproteobacteria</taxon>
        <taxon>Campylobacterales</taxon>
        <taxon>Sulfurovaceae</taxon>
        <taxon>Sulfurovum</taxon>
        <taxon>environmental samples</taxon>
    </lineage>
</organism>
<sequence>MIEKYKDTLSINEMNTLLKIDSTNILFFDMDGTLVDTNHANFLSYTKAIKEVTNVEYYSSLNIHKRFTRKTIKKIFPDINQIDFEKIIEHKNKLYKNYLFKTKLNSLFLEILQKYSKTNTTVLVTHSHKDRAVMILKYHRIFDKFTHKFYKQNEDNRRVNKFEYALKYLDVPATSVIVFENEDIEINQALTANIPINILQN</sequence>
<dbReference type="Gene3D" id="3.40.50.1000">
    <property type="entry name" value="HAD superfamily/HAD-like"/>
    <property type="match status" value="1"/>
</dbReference>
<name>A0A6S6SIB9_9BACT</name>
<evidence type="ECO:0000313" key="1">
    <source>
        <dbReference type="EMBL" id="CAA6808177.1"/>
    </source>
</evidence>
<proteinExistence type="predicted"/>
<dbReference type="Gene3D" id="1.10.150.240">
    <property type="entry name" value="Putative phosphatase, domain 2"/>
    <property type="match status" value="1"/>
</dbReference>
<dbReference type="Pfam" id="PF13419">
    <property type="entry name" value="HAD_2"/>
    <property type="match status" value="1"/>
</dbReference>
<dbReference type="InterPro" id="IPR036412">
    <property type="entry name" value="HAD-like_sf"/>
</dbReference>
<dbReference type="SUPFAM" id="SSF56784">
    <property type="entry name" value="HAD-like"/>
    <property type="match status" value="1"/>
</dbReference>
<dbReference type="InterPro" id="IPR023214">
    <property type="entry name" value="HAD_sf"/>
</dbReference>
<protein>
    <submittedName>
        <fullName evidence="1">Uncharacterized protein</fullName>
    </submittedName>
</protein>